<evidence type="ECO:0000313" key="2">
    <source>
        <dbReference type="Proteomes" id="UP000799536"/>
    </source>
</evidence>
<dbReference type="EMBL" id="ML994143">
    <property type="protein sequence ID" value="KAF2198440.1"/>
    <property type="molecule type" value="Genomic_DNA"/>
</dbReference>
<organism evidence="1 2">
    <name type="scientific">Delitschia confertaspora ATCC 74209</name>
    <dbReference type="NCBI Taxonomy" id="1513339"/>
    <lineage>
        <taxon>Eukaryota</taxon>
        <taxon>Fungi</taxon>
        <taxon>Dikarya</taxon>
        <taxon>Ascomycota</taxon>
        <taxon>Pezizomycotina</taxon>
        <taxon>Dothideomycetes</taxon>
        <taxon>Pleosporomycetidae</taxon>
        <taxon>Pleosporales</taxon>
        <taxon>Delitschiaceae</taxon>
        <taxon>Delitschia</taxon>
    </lineage>
</organism>
<reference evidence="1" key="1">
    <citation type="journal article" date="2020" name="Stud. Mycol.">
        <title>101 Dothideomycetes genomes: a test case for predicting lifestyles and emergence of pathogens.</title>
        <authorList>
            <person name="Haridas S."/>
            <person name="Albert R."/>
            <person name="Binder M."/>
            <person name="Bloem J."/>
            <person name="Labutti K."/>
            <person name="Salamov A."/>
            <person name="Andreopoulos B."/>
            <person name="Baker S."/>
            <person name="Barry K."/>
            <person name="Bills G."/>
            <person name="Bluhm B."/>
            <person name="Cannon C."/>
            <person name="Castanera R."/>
            <person name="Culley D."/>
            <person name="Daum C."/>
            <person name="Ezra D."/>
            <person name="Gonzalez J."/>
            <person name="Henrissat B."/>
            <person name="Kuo A."/>
            <person name="Liang C."/>
            <person name="Lipzen A."/>
            <person name="Lutzoni F."/>
            <person name="Magnuson J."/>
            <person name="Mondo S."/>
            <person name="Nolan M."/>
            <person name="Ohm R."/>
            <person name="Pangilinan J."/>
            <person name="Park H.-J."/>
            <person name="Ramirez L."/>
            <person name="Alfaro M."/>
            <person name="Sun H."/>
            <person name="Tritt A."/>
            <person name="Yoshinaga Y."/>
            <person name="Zwiers L.-H."/>
            <person name="Turgeon B."/>
            <person name="Goodwin S."/>
            <person name="Spatafora J."/>
            <person name="Crous P."/>
            <person name="Grigoriev I."/>
        </authorList>
    </citation>
    <scope>NUCLEOTIDE SEQUENCE</scope>
    <source>
        <strain evidence="1">ATCC 74209</strain>
    </source>
</reference>
<dbReference type="PANTHER" id="PTHR48182:SF3">
    <property type="entry name" value="DUF676 DOMAIN-CONTAINING PROTEIN"/>
    <property type="match status" value="1"/>
</dbReference>
<gene>
    <name evidence="1" type="ORF">GQ43DRAFT_157174</name>
</gene>
<dbReference type="Proteomes" id="UP000799536">
    <property type="component" value="Unassembled WGS sequence"/>
</dbReference>
<proteinExistence type="predicted"/>
<sequence length="264" mass="30312">MLPAVTPHARIMRYGYQSQWFGEEAMRQTASTVAHRLLLALWRKRKEYLFRPLLYRAHCFGGLVVLKALLQALLDARHNINDWPDIFDSTTGLVFFGTQFRGAEGMSQTEMLEAARREYEENEVQSEVLKILEPGNEFLQDVVDQFGKTRRLPDKTLIACFYKLKPSNVGKVVGKQDRTRFVASESSGCLDWSDATSKFSLSRTHFAMNKFGKPTEEDFVTMGGGDQDDDRSSHELLLARFQHDDKHKVDFNHRGMPVVSQFVR</sequence>
<accession>A0A9P4MVY2</accession>
<dbReference type="OrthoDB" id="1658288at2759"/>
<evidence type="ECO:0000313" key="1">
    <source>
        <dbReference type="EMBL" id="KAF2198440.1"/>
    </source>
</evidence>
<comment type="caution">
    <text evidence="1">The sequence shown here is derived from an EMBL/GenBank/DDBJ whole genome shotgun (WGS) entry which is preliminary data.</text>
</comment>
<dbReference type="AlphaFoldDB" id="A0A9P4MVY2"/>
<keyword evidence="2" id="KW-1185">Reference proteome</keyword>
<dbReference type="PANTHER" id="PTHR48182">
    <property type="entry name" value="PROTEIN SERAC1"/>
    <property type="match status" value="1"/>
</dbReference>
<name>A0A9P4MVY2_9PLEO</name>
<dbReference type="InterPro" id="IPR052374">
    <property type="entry name" value="SERAC1"/>
</dbReference>
<protein>
    <submittedName>
        <fullName evidence="1">Uncharacterized protein</fullName>
    </submittedName>
</protein>